<evidence type="ECO:0000256" key="2">
    <source>
        <dbReference type="PROSITE-ProRule" id="PRU00504"/>
    </source>
</evidence>
<accession>A0A3A9YGM3</accession>
<name>A0A3A9YGM3_9ACTN</name>
<dbReference type="Pfam" id="PF01436">
    <property type="entry name" value="NHL"/>
    <property type="match status" value="2"/>
</dbReference>
<dbReference type="InterPro" id="IPR050952">
    <property type="entry name" value="TRIM-NHL_E3_ligases"/>
</dbReference>
<dbReference type="CDD" id="cd05819">
    <property type="entry name" value="NHL"/>
    <property type="match status" value="1"/>
</dbReference>
<dbReference type="SUPFAM" id="SSF101898">
    <property type="entry name" value="NHL repeat"/>
    <property type="match status" value="1"/>
</dbReference>
<evidence type="ECO:0000313" key="3">
    <source>
        <dbReference type="EMBL" id="RKN33844.1"/>
    </source>
</evidence>
<dbReference type="Proteomes" id="UP000275865">
    <property type="component" value="Unassembled WGS sequence"/>
</dbReference>
<dbReference type="PANTHER" id="PTHR24104:SF25">
    <property type="entry name" value="PROTEIN LIN-41"/>
    <property type="match status" value="1"/>
</dbReference>
<dbReference type="AlphaFoldDB" id="A0A3A9YGM3"/>
<dbReference type="PROSITE" id="PS51125">
    <property type="entry name" value="NHL"/>
    <property type="match status" value="3"/>
</dbReference>
<reference evidence="3 4" key="1">
    <citation type="submission" date="2018-09" db="EMBL/GenBank/DDBJ databases">
        <title>Micromonospora sp. nov. MS1-9, isolated from a root of Musa sp.</title>
        <authorList>
            <person name="Kuncharoen N."/>
            <person name="Kudo T."/>
            <person name="Ohkuma M."/>
            <person name="Yuki M."/>
            <person name="Tanasupawat S."/>
        </authorList>
    </citation>
    <scope>NUCLEOTIDE SEQUENCE [LARGE SCALE GENOMIC DNA]</scope>
    <source>
        <strain evidence="3 4">MS1-9</strain>
    </source>
</reference>
<comment type="caution">
    <text evidence="3">The sequence shown here is derived from an EMBL/GenBank/DDBJ whole genome shotgun (WGS) entry which is preliminary data.</text>
</comment>
<dbReference type="EMBL" id="RAZT01000004">
    <property type="protein sequence ID" value="RKN33844.1"/>
    <property type="molecule type" value="Genomic_DNA"/>
</dbReference>
<gene>
    <name evidence="3" type="ORF">D7044_08810</name>
</gene>
<dbReference type="Gene3D" id="2.120.10.30">
    <property type="entry name" value="TolB, C-terminal domain"/>
    <property type="match status" value="2"/>
</dbReference>
<organism evidence="3 4">
    <name type="scientific">Micromonospora musae</name>
    <dbReference type="NCBI Taxonomy" id="1894970"/>
    <lineage>
        <taxon>Bacteria</taxon>
        <taxon>Bacillati</taxon>
        <taxon>Actinomycetota</taxon>
        <taxon>Actinomycetes</taxon>
        <taxon>Micromonosporales</taxon>
        <taxon>Micromonosporaceae</taxon>
        <taxon>Micromonospora</taxon>
    </lineage>
</organism>
<sequence length="319" mass="33984">MMTAALSIGVWGNKSRGFAHPVDACLDEATGHLLVLNRSTSWSSPHGRAVRVSVLDRPDPDADVVAEFAGHGSETGQLMAPVALATDGTGRIAVTDEHSHTVTVFGSDGRFISRIGGPGTAPGLFDHPAGIAADPDGIWVADAGNDRLQRLTWDGAPIAVVGSTGLGPGQFRRPWMVNADSEGHLWVADWGNDRIQVLDPQGTCRQALGSPGGEPFLRPSAVLPMPDGGFVVSDWGHRCLHRFDQRLRRIGVWYGSAHLSPWGRERLAEFDTIAERRDAAADPAGEQLMGRPGGLCALPDGDVLVADTAHHRLQVYPTV</sequence>
<feature type="repeat" description="NHL" evidence="2">
    <location>
        <begin position="158"/>
        <end position="201"/>
    </location>
</feature>
<feature type="repeat" description="NHL" evidence="2">
    <location>
        <begin position="65"/>
        <end position="108"/>
    </location>
</feature>
<dbReference type="InterPro" id="IPR011042">
    <property type="entry name" value="6-blade_b-propeller_TolB-like"/>
</dbReference>
<proteinExistence type="predicted"/>
<dbReference type="InterPro" id="IPR001258">
    <property type="entry name" value="NHL_repeat"/>
</dbReference>
<dbReference type="GO" id="GO:0008270">
    <property type="term" value="F:zinc ion binding"/>
    <property type="evidence" value="ECO:0007669"/>
    <property type="project" value="UniProtKB-KW"/>
</dbReference>
<protein>
    <submittedName>
        <fullName evidence="3">Uncharacterized protein</fullName>
    </submittedName>
</protein>
<evidence type="ECO:0000313" key="4">
    <source>
        <dbReference type="Proteomes" id="UP000275865"/>
    </source>
</evidence>
<feature type="repeat" description="NHL" evidence="2">
    <location>
        <begin position="112"/>
        <end position="154"/>
    </location>
</feature>
<evidence type="ECO:0000256" key="1">
    <source>
        <dbReference type="ARBA" id="ARBA00022737"/>
    </source>
</evidence>
<dbReference type="PANTHER" id="PTHR24104">
    <property type="entry name" value="E3 UBIQUITIN-PROTEIN LIGASE NHLRC1-RELATED"/>
    <property type="match status" value="1"/>
</dbReference>
<keyword evidence="1" id="KW-0677">Repeat</keyword>